<keyword evidence="4" id="KW-1185">Reference proteome</keyword>
<feature type="chain" id="PRO_5017713543" evidence="1">
    <location>
        <begin position="20"/>
        <end position="152"/>
    </location>
</feature>
<accession>A0A3D9HBE9</accession>
<evidence type="ECO:0000313" key="4">
    <source>
        <dbReference type="Proteomes" id="UP000256980"/>
    </source>
</evidence>
<organism evidence="3 4">
    <name type="scientific">Winogradskyella eximia</name>
    <dbReference type="NCBI Taxonomy" id="262006"/>
    <lineage>
        <taxon>Bacteria</taxon>
        <taxon>Pseudomonadati</taxon>
        <taxon>Bacteroidota</taxon>
        <taxon>Flavobacteriia</taxon>
        <taxon>Flavobacteriales</taxon>
        <taxon>Flavobacteriaceae</taxon>
        <taxon>Winogradskyella</taxon>
    </lineage>
</organism>
<dbReference type="EMBL" id="QRDV01000001">
    <property type="protein sequence ID" value="RED46815.1"/>
    <property type="molecule type" value="Genomic_DNA"/>
</dbReference>
<sequence length="152" mass="17372">MKKFLGLIIVSSLILSFNACDNNDDEQTEPTLQEQLSVGEWIVTHLQEDNNGMYTNRDLNEEDTYFITFTETNYSMYQTENGVSTYEENGSYTVVDDNVITTIHPNLGAMTFVAQLNQGGDKLVLTQPLQILLGLDDDDIRYWVWTLELNTE</sequence>
<dbReference type="Pfam" id="PF13648">
    <property type="entry name" value="Lipocalin_4"/>
    <property type="match status" value="1"/>
</dbReference>
<feature type="domain" description="Lipocalin-like" evidence="2">
    <location>
        <begin position="38"/>
        <end position="105"/>
    </location>
</feature>
<gene>
    <name evidence="3" type="ORF">DFQ10_101591</name>
</gene>
<reference evidence="3 4" key="1">
    <citation type="submission" date="2018-07" db="EMBL/GenBank/DDBJ databases">
        <title>Genomic Encyclopedia of Type Strains, Phase III (KMG-III): the genomes of soil and plant-associated and newly described type strains.</title>
        <authorList>
            <person name="Whitman W."/>
        </authorList>
    </citation>
    <scope>NUCLEOTIDE SEQUENCE [LARGE SCALE GENOMIC DNA]</scope>
    <source>
        <strain evidence="3 4">CECT 7946</strain>
    </source>
</reference>
<dbReference type="RefSeq" id="WP_115815920.1">
    <property type="nucleotide sequence ID" value="NZ_QRDV01000001.1"/>
</dbReference>
<name>A0A3D9HBE9_9FLAO</name>
<comment type="caution">
    <text evidence="3">The sequence shown here is derived from an EMBL/GenBank/DDBJ whole genome shotgun (WGS) entry which is preliminary data.</text>
</comment>
<protein>
    <submittedName>
        <fullName evidence="3">Lipocalin-like protein</fullName>
    </submittedName>
</protein>
<dbReference type="Proteomes" id="UP000256980">
    <property type="component" value="Unassembled WGS sequence"/>
</dbReference>
<dbReference type="InterPro" id="IPR024311">
    <property type="entry name" value="Lipocalin-like"/>
</dbReference>
<evidence type="ECO:0000313" key="3">
    <source>
        <dbReference type="EMBL" id="RED46815.1"/>
    </source>
</evidence>
<feature type="signal peptide" evidence="1">
    <location>
        <begin position="1"/>
        <end position="19"/>
    </location>
</feature>
<evidence type="ECO:0000259" key="2">
    <source>
        <dbReference type="Pfam" id="PF13648"/>
    </source>
</evidence>
<dbReference type="AlphaFoldDB" id="A0A3D9HBE9"/>
<proteinExistence type="predicted"/>
<keyword evidence="1" id="KW-0732">Signal</keyword>
<evidence type="ECO:0000256" key="1">
    <source>
        <dbReference type="SAM" id="SignalP"/>
    </source>
</evidence>